<proteinExistence type="predicted"/>
<dbReference type="AlphaFoldDB" id="A0A0J9WDF1"/>
<protein>
    <submittedName>
        <fullName evidence="1">Uncharacterized protein</fullName>
    </submittedName>
</protein>
<accession>A0A0J9WDF1</accession>
<organism evidence="1 2">
    <name type="scientific">Plasmodium vivax North Korean</name>
    <dbReference type="NCBI Taxonomy" id="1035514"/>
    <lineage>
        <taxon>Eukaryota</taxon>
        <taxon>Sar</taxon>
        <taxon>Alveolata</taxon>
        <taxon>Apicomplexa</taxon>
        <taxon>Aconoidasida</taxon>
        <taxon>Haemosporida</taxon>
        <taxon>Plasmodiidae</taxon>
        <taxon>Plasmodium</taxon>
        <taxon>Plasmodium (Plasmodium)</taxon>
    </lineage>
</organism>
<dbReference type="Proteomes" id="UP000053239">
    <property type="component" value="Unassembled WGS sequence"/>
</dbReference>
<reference evidence="1 2" key="1">
    <citation type="submission" date="2011-09" db="EMBL/GenBank/DDBJ databases">
        <title>The Genome Sequence of Plasmodium vivax North Korean.</title>
        <authorList>
            <consortium name="The Broad Institute Genome Sequencing Platform"/>
            <consortium name="The Broad Institute Genome Sequencing Center for Infectious Disease"/>
            <person name="Neafsey D."/>
            <person name="Carlton J."/>
            <person name="Barnwell J."/>
            <person name="Collins W."/>
            <person name="Escalante A."/>
            <person name="Mullikin J."/>
            <person name="Saul A."/>
            <person name="Guigo R."/>
            <person name="Camara F."/>
            <person name="Young S.K."/>
            <person name="Zeng Q."/>
            <person name="Gargeya S."/>
            <person name="Fitzgerald M."/>
            <person name="Haas B."/>
            <person name="Abouelleil A."/>
            <person name="Alvarado L."/>
            <person name="Arachchi H.M."/>
            <person name="Berlin A."/>
            <person name="Brown A."/>
            <person name="Chapman S.B."/>
            <person name="Chen Z."/>
            <person name="Dunbar C."/>
            <person name="Freedman E."/>
            <person name="Gearin G."/>
            <person name="Gellesch M."/>
            <person name="Goldberg J."/>
            <person name="Griggs A."/>
            <person name="Gujja S."/>
            <person name="Heiman D."/>
            <person name="Howarth C."/>
            <person name="Larson L."/>
            <person name="Lui A."/>
            <person name="MacDonald P.J.P."/>
            <person name="Montmayeur A."/>
            <person name="Murphy C."/>
            <person name="Neiman D."/>
            <person name="Pearson M."/>
            <person name="Priest M."/>
            <person name="Roberts A."/>
            <person name="Saif S."/>
            <person name="Shea T."/>
            <person name="Shenoy N."/>
            <person name="Sisk P."/>
            <person name="Stolte C."/>
            <person name="Sykes S."/>
            <person name="Wortman J."/>
            <person name="Nusbaum C."/>
            <person name="Birren B."/>
        </authorList>
    </citation>
    <scope>NUCLEOTIDE SEQUENCE [LARGE SCALE GENOMIC DNA]</scope>
    <source>
        <strain evidence="1 2">North Korean</strain>
    </source>
</reference>
<evidence type="ECO:0000313" key="2">
    <source>
        <dbReference type="Proteomes" id="UP000053239"/>
    </source>
</evidence>
<gene>
    <name evidence="1" type="ORF">PVNG_05169</name>
</gene>
<dbReference type="EMBL" id="KQ235426">
    <property type="protein sequence ID" value="KMZ99043.1"/>
    <property type="molecule type" value="Genomic_DNA"/>
</dbReference>
<name>A0A0J9WDF1_PLAVI</name>
<evidence type="ECO:0000313" key="1">
    <source>
        <dbReference type="EMBL" id="KMZ99043.1"/>
    </source>
</evidence>
<sequence>MEAMEAVDAVEASAKGTTQEDLSYIQQHAGYALAKSLLWTIKTDTAGKVKVEWSQNFRAILLSCYILLGYDYSLFGAQNNLEDAEWGQLSPCVNAFLIDKLTSFDPLLSFGEKPTEELLQMDALLDEVSSSKKKKAPPQMESITTFGLTLLGHFNQVTKDILKAILKVKEEQPASAA</sequence>